<sequence length="69" mass="7956">MKYVRRSNRHAGLLLPATSEVAEISTTDMVCGTKERKRTTVYLLLFTNPVSYKMRLEVSVQHSTPEREE</sequence>
<accession>A0AAE1NJ97</accession>
<evidence type="ECO:0000313" key="2">
    <source>
        <dbReference type="Proteomes" id="UP001292094"/>
    </source>
</evidence>
<dbReference type="EMBL" id="JAWZYT010005316">
    <property type="protein sequence ID" value="KAK4290968.1"/>
    <property type="molecule type" value="Genomic_DNA"/>
</dbReference>
<name>A0AAE1NJ97_9EUCA</name>
<evidence type="ECO:0000313" key="1">
    <source>
        <dbReference type="EMBL" id="KAK4290968.1"/>
    </source>
</evidence>
<proteinExistence type="predicted"/>
<protein>
    <submittedName>
        <fullName evidence="1">Uncharacterized protein</fullName>
    </submittedName>
</protein>
<dbReference type="AlphaFoldDB" id="A0AAE1NJ97"/>
<dbReference type="Proteomes" id="UP001292094">
    <property type="component" value="Unassembled WGS sequence"/>
</dbReference>
<comment type="caution">
    <text evidence="1">The sequence shown here is derived from an EMBL/GenBank/DDBJ whole genome shotgun (WGS) entry which is preliminary data.</text>
</comment>
<organism evidence="1 2">
    <name type="scientific">Petrolisthes manimaculis</name>
    <dbReference type="NCBI Taxonomy" id="1843537"/>
    <lineage>
        <taxon>Eukaryota</taxon>
        <taxon>Metazoa</taxon>
        <taxon>Ecdysozoa</taxon>
        <taxon>Arthropoda</taxon>
        <taxon>Crustacea</taxon>
        <taxon>Multicrustacea</taxon>
        <taxon>Malacostraca</taxon>
        <taxon>Eumalacostraca</taxon>
        <taxon>Eucarida</taxon>
        <taxon>Decapoda</taxon>
        <taxon>Pleocyemata</taxon>
        <taxon>Anomura</taxon>
        <taxon>Galatheoidea</taxon>
        <taxon>Porcellanidae</taxon>
        <taxon>Petrolisthes</taxon>
    </lineage>
</organism>
<gene>
    <name evidence="1" type="ORF">Pmani_036185</name>
</gene>
<reference evidence="1" key="1">
    <citation type="submission" date="2023-11" db="EMBL/GenBank/DDBJ databases">
        <title>Genome assemblies of two species of porcelain crab, Petrolisthes cinctipes and Petrolisthes manimaculis (Anomura: Porcellanidae).</title>
        <authorList>
            <person name="Angst P."/>
        </authorList>
    </citation>
    <scope>NUCLEOTIDE SEQUENCE</scope>
    <source>
        <strain evidence="1">PB745_02</strain>
        <tissue evidence="1">Gill</tissue>
    </source>
</reference>
<keyword evidence="2" id="KW-1185">Reference proteome</keyword>